<dbReference type="InterPro" id="IPR003597">
    <property type="entry name" value="Ig_C1-set"/>
</dbReference>
<reference evidence="5" key="3">
    <citation type="submission" date="2025-09" db="UniProtKB">
        <authorList>
            <consortium name="Ensembl"/>
        </authorList>
    </citation>
    <scope>IDENTIFICATION</scope>
</reference>
<name>A0A8C7VK80_ONCMY</name>
<reference evidence="5" key="1">
    <citation type="submission" date="2020-07" db="EMBL/GenBank/DDBJ databases">
        <title>A long reads based de novo assembly of the rainbow trout Arlee double haploid line genome.</title>
        <authorList>
            <person name="Gao G."/>
            <person name="Palti Y."/>
        </authorList>
    </citation>
    <scope>NUCLEOTIDE SEQUENCE [LARGE SCALE GENOMIC DNA]</scope>
</reference>
<dbReference type="PROSITE" id="PS00290">
    <property type="entry name" value="IG_MHC"/>
    <property type="match status" value="1"/>
</dbReference>
<protein>
    <recommendedName>
        <fullName evidence="4">Ig-like domain-containing protein</fullName>
    </recommendedName>
</protein>
<evidence type="ECO:0000259" key="4">
    <source>
        <dbReference type="PROSITE" id="PS50835"/>
    </source>
</evidence>
<dbReference type="InterPro" id="IPR036179">
    <property type="entry name" value="Ig-like_dom_sf"/>
</dbReference>
<evidence type="ECO:0000256" key="1">
    <source>
        <dbReference type="ARBA" id="ARBA00023180"/>
    </source>
</evidence>
<evidence type="ECO:0000256" key="2">
    <source>
        <dbReference type="ARBA" id="ARBA00023319"/>
    </source>
</evidence>
<keyword evidence="3" id="KW-1133">Transmembrane helix</keyword>
<dbReference type="AlphaFoldDB" id="A0A8C7VK80"/>
<dbReference type="SUPFAM" id="SSF54452">
    <property type="entry name" value="MHC antigen-recognition domain"/>
    <property type="match status" value="1"/>
</dbReference>
<dbReference type="InterPro" id="IPR007110">
    <property type="entry name" value="Ig-like_dom"/>
</dbReference>
<dbReference type="InterPro" id="IPR011162">
    <property type="entry name" value="MHC_I/II-like_Ag-recog"/>
</dbReference>
<keyword evidence="3" id="KW-0472">Membrane</keyword>
<evidence type="ECO:0000313" key="5">
    <source>
        <dbReference type="Ensembl" id="ENSOMYP00000028958.2"/>
    </source>
</evidence>
<dbReference type="Pfam" id="PF07654">
    <property type="entry name" value="C1-set"/>
    <property type="match status" value="1"/>
</dbReference>
<keyword evidence="1" id="KW-0325">Glycoprotein</keyword>
<keyword evidence="3" id="KW-0812">Transmembrane</keyword>
<dbReference type="PANTHER" id="PTHR19944">
    <property type="entry name" value="MHC CLASS II-RELATED"/>
    <property type="match status" value="1"/>
</dbReference>
<dbReference type="InterPro" id="IPR003006">
    <property type="entry name" value="Ig/MHC_CS"/>
</dbReference>
<feature type="domain" description="Ig-like" evidence="4">
    <location>
        <begin position="135"/>
        <end position="235"/>
    </location>
</feature>
<dbReference type="PROSITE" id="PS50835">
    <property type="entry name" value="IG_LIKE"/>
    <property type="match status" value="1"/>
</dbReference>
<evidence type="ECO:0000313" key="6">
    <source>
        <dbReference type="Proteomes" id="UP000694395"/>
    </source>
</evidence>
<dbReference type="Gene3D" id="2.60.40.10">
    <property type="entry name" value="Immunoglobulins"/>
    <property type="match status" value="1"/>
</dbReference>
<accession>A0A8C7VK80</accession>
<dbReference type="Proteomes" id="UP000694395">
    <property type="component" value="Chromosome 12"/>
</dbReference>
<dbReference type="SMART" id="SM00407">
    <property type="entry name" value="IGc1"/>
    <property type="match status" value="1"/>
</dbReference>
<evidence type="ECO:0000256" key="3">
    <source>
        <dbReference type="SAM" id="Phobius"/>
    </source>
</evidence>
<keyword evidence="6" id="KW-1185">Reference proteome</keyword>
<dbReference type="InterPro" id="IPR050160">
    <property type="entry name" value="MHC/Immunoglobulin"/>
</dbReference>
<feature type="transmembrane region" description="Helical" evidence="3">
    <location>
        <begin position="243"/>
        <end position="266"/>
    </location>
</feature>
<reference evidence="5" key="2">
    <citation type="submission" date="2025-08" db="UniProtKB">
        <authorList>
            <consortium name="Ensembl"/>
        </authorList>
    </citation>
    <scope>IDENTIFICATION</scope>
</reference>
<organism evidence="5 6">
    <name type="scientific">Oncorhynchus mykiss</name>
    <name type="common">Rainbow trout</name>
    <name type="synonym">Salmo gairdneri</name>
    <dbReference type="NCBI Taxonomy" id="8022"/>
    <lineage>
        <taxon>Eukaryota</taxon>
        <taxon>Metazoa</taxon>
        <taxon>Chordata</taxon>
        <taxon>Craniata</taxon>
        <taxon>Vertebrata</taxon>
        <taxon>Euteleostomi</taxon>
        <taxon>Actinopterygii</taxon>
        <taxon>Neopterygii</taxon>
        <taxon>Teleostei</taxon>
        <taxon>Protacanthopterygii</taxon>
        <taxon>Salmoniformes</taxon>
        <taxon>Salmonidae</taxon>
        <taxon>Salmoninae</taxon>
        <taxon>Oncorhynchus</taxon>
    </lineage>
</organism>
<dbReference type="PANTHER" id="PTHR19944:SF86">
    <property type="entry name" value="HLA CLASS II HISTOCOMPATIBILITY ANTIGEN, DR ALPHA CHAIN"/>
    <property type="match status" value="1"/>
</dbReference>
<dbReference type="Ensembl" id="ENSOMYT00000031607.2">
    <property type="protein sequence ID" value="ENSOMYP00000028958.2"/>
    <property type="gene ID" value="ENSOMYG00000013581.2"/>
</dbReference>
<keyword evidence="2" id="KW-0393">Immunoglobulin domain</keyword>
<proteinExistence type="predicted"/>
<dbReference type="InterPro" id="IPR013783">
    <property type="entry name" value="Ig-like_fold"/>
</dbReference>
<dbReference type="GeneTree" id="ENSGT00940000161847"/>
<dbReference type="SUPFAM" id="SSF48726">
    <property type="entry name" value="Immunoglobulin"/>
    <property type="match status" value="1"/>
</dbReference>
<sequence length="276" mass="30747">MLMQSFPSETERVRFCSILSNTQMSFEMNYSVIILILTGAVCTSAEIHHEIHFIYGCFESSDPAVGLEIDGDEVFYGDFSKNSNTCLIADVVFTLPKFISITPEDKERACEYATISRVWCKDCIAWGKQSVPKIPKIKDAPESTIYPRDEVELGVENTLICFVNDFFPPPVKVNWTKNGMEVTEGLSLSHYYPNKDGTFHQFSSLSFTPQKEDVYICTVAHTALKYPKTREYKVSGSSVGPGPAIFCGVGLTLGLLGVATGIFFIYKGKRATESQE</sequence>